<dbReference type="OrthoDB" id="5125199at2"/>
<feature type="region of interest" description="Disordered" evidence="1">
    <location>
        <begin position="68"/>
        <end position="97"/>
    </location>
</feature>
<organism evidence="4 5">
    <name type="scientific">Cryobacterium tagatosivorans</name>
    <dbReference type="NCBI Taxonomy" id="1259199"/>
    <lineage>
        <taxon>Bacteria</taxon>
        <taxon>Bacillati</taxon>
        <taxon>Actinomycetota</taxon>
        <taxon>Actinomycetes</taxon>
        <taxon>Micrococcales</taxon>
        <taxon>Microbacteriaceae</taxon>
        <taxon>Cryobacterium</taxon>
    </lineage>
</organism>
<comment type="caution">
    <text evidence="4">The sequence shown here is derived from an EMBL/GenBank/DDBJ whole genome shotgun (WGS) entry which is preliminary data.</text>
</comment>
<keyword evidence="2" id="KW-0812">Transmembrane</keyword>
<evidence type="ECO:0000313" key="5">
    <source>
        <dbReference type="Proteomes" id="UP000297866"/>
    </source>
</evidence>
<feature type="transmembrane region" description="Helical" evidence="2">
    <location>
        <begin position="34"/>
        <end position="57"/>
    </location>
</feature>
<dbReference type="InterPro" id="IPR027381">
    <property type="entry name" value="LytR/CpsA/Psr_C"/>
</dbReference>
<evidence type="ECO:0000259" key="3">
    <source>
        <dbReference type="Pfam" id="PF13399"/>
    </source>
</evidence>
<accession>A0A4R8UDC7</accession>
<proteinExistence type="predicted"/>
<feature type="domain" description="LytR/CpsA/Psr regulator C-terminal" evidence="3">
    <location>
        <begin position="101"/>
        <end position="189"/>
    </location>
</feature>
<keyword evidence="5" id="KW-1185">Reference proteome</keyword>
<keyword evidence="2" id="KW-0472">Membrane</keyword>
<dbReference type="RefSeq" id="WP_134491521.1">
    <property type="nucleotide sequence ID" value="NZ_SOEZ01000060.1"/>
</dbReference>
<name>A0A4R8UDC7_9MICO</name>
<reference evidence="4 5" key="1">
    <citation type="submission" date="2019-03" db="EMBL/GenBank/DDBJ databases">
        <title>Genomics of glacier-inhabiting Cryobacterium strains.</title>
        <authorList>
            <person name="Liu Q."/>
            <person name="Xin Y.-H."/>
        </authorList>
    </citation>
    <scope>NUCLEOTIDE SEQUENCE [LARGE SCALE GENOMIC DNA]</scope>
    <source>
        <strain evidence="4 5">Sr47</strain>
    </source>
</reference>
<evidence type="ECO:0000313" key="4">
    <source>
        <dbReference type="EMBL" id="TFB48889.1"/>
    </source>
</evidence>
<protein>
    <submittedName>
        <fullName evidence="4">LytR family transcriptional regulator</fullName>
    </submittedName>
</protein>
<evidence type="ECO:0000256" key="2">
    <source>
        <dbReference type="SAM" id="Phobius"/>
    </source>
</evidence>
<dbReference type="EMBL" id="SOEZ01000060">
    <property type="protein sequence ID" value="TFB48889.1"/>
    <property type="molecule type" value="Genomic_DNA"/>
</dbReference>
<keyword evidence="2" id="KW-1133">Transmembrane helix</keyword>
<dbReference type="AlphaFoldDB" id="A0A4R8UDC7"/>
<dbReference type="Proteomes" id="UP000297866">
    <property type="component" value="Unassembled WGS sequence"/>
</dbReference>
<evidence type="ECO:0000256" key="1">
    <source>
        <dbReference type="SAM" id="MobiDB-lite"/>
    </source>
</evidence>
<dbReference type="Gene3D" id="3.30.70.2390">
    <property type="match status" value="1"/>
</dbReference>
<dbReference type="Pfam" id="PF13399">
    <property type="entry name" value="LytR_C"/>
    <property type="match status" value="1"/>
</dbReference>
<gene>
    <name evidence="4" type="ORF">E3O23_12540</name>
</gene>
<feature type="compositionally biased region" description="Low complexity" evidence="1">
    <location>
        <begin position="68"/>
        <end position="81"/>
    </location>
</feature>
<sequence>MPQPYPKDRFDGHAPALARVGAHRAPSRKGRGWIAFWWALAATVLLIAVGVGGLFFLNNRLTPDTAGLAPDAAAPTATAKPTPTPTPTATPTVQPTVDPNLTVTVLNGTLTMGLAGSAGDALGADGWTVGALGDAATSDVAETIVYFADPALEGAALGVAESLPGADILLSDDFAESGADLTVVVGNDYVPPAG</sequence>